<sequence length="283" mass="32622">MTPCATPIAASNHSLYSWTIVTFLVEEQLFKVPRDHFTSGSPVFAEMLAEKQVDDADCSPSVLLESATVEQRVEEVAFPLGGVTSHEFETFLKLVFPSLTSSITLKLSRSEWLVVLKLSTMWNFSDHRKLAITQLTKYMEENPMKAVKYAREVGVYEWLLSGYFTLAQRDEPLNENEAAQLGLPVAFNLCGLRERWLLNKYKRQGLTDTAFKEIVRSRFEDELLTIREQQTQYSTTEEAKKQKEVQQELARKEKLGEEIQKARERLRAAEKDIREREAQLSVY</sequence>
<protein>
    <recommendedName>
        <fullName evidence="4">BTB domain-containing protein</fullName>
    </recommendedName>
</protein>
<keyword evidence="3" id="KW-1185">Reference proteome</keyword>
<organism evidence="2 3">
    <name type="scientific">Ephemerocybe angulata</name>
    <dbReference type="NCBI Taxonomy" id="980116"/>
    <lineage>
        <taxon>Eukaryota</taxon>
        <taxon>Fungi</taxon>
        <taxon>Dikarya</taxon>
        <taxon>Basidiomycota</taxon>
        <taxon>Agaricomycotina</taxon>
        <taxon>Agaricomycetes</taxon>
        <taxon>Agaricomycetidae</taxon>
        <taxon>Agaricales</taxon>
        <taxon>Agaricineae</taxon>
        <taxon>Psathyrellaceae</taxon>
        <taxon>Ephemerocybe</taxon>
    </lineage>
</organism>
<dbReference type="InterPro" id="IPR011333">
    <property type="entry name" value="SKP1/BTB/POZ_sf"/>
</dbReference>
<name>A0A8H5B778_9AGAR</name>
<comment type="caution">
    <text evidence="2">The sequence shown here is derived from an EMBL/GenBank/DDBJ whole genome shotgun (WGS) entry which is preliminary data.</text>
</comment>
<evidence type="ECO:0008006" key="4">
    <source>
        <dbReference type="Google" id="ProtNLM"/>
    </source>
</evidence>
<dbReference type="AlphaFoldDB" id="A0A8H5B778"/>
<dbReference type="Proteomes" id="UP000541558">
    <property type="component" value="Unassembled WGS sequence"/>
</dbReference>
<evidence type="ECO:0000313" key="2">
    <source>
        <dbReference type="EMBL" id="KAF5316957.1"/>
    </source>
</evidence>
<accession>A0A8H5B778</accession>
<evidence type="ECO:0000256" key="1">
    <source>
        <dbReference type="SAM" id="Coils"/>
    </source>
</evidence>
<dbReference type="Gene3D" id="3.30.710.10">
    <property type="entry name" value="Potassium Channel Kv1.1, Chain A"/>
    <property type="match status" value="1"/>
</dbReference>
<proteinExistence type="predicted"/>
<feature type="coiled-coil region" evidence="1">
    <location>
        <begin position="226"/>
        <end position="279"/>
    </location>
</feature>
<gene>
    <name evidence="2" type="ORF">D9611_003684</name>
</gene>
<keyword evidence="1" id="KW-0175">Coiled coil</keyword>
<evidence type="ECO:0000313" key="3">
    <source>
        <dbReference type="Proteomes" id="UP000541558"/>
    </source>
</evidence>
<dbReference type="OrthoDB" id="3199068at2759"/>
<dbReference type="EMBL" id="JAACJK010000219">
    <property type="protein sequence ID" value="KAF5316957.1"/>
    <property type="molecule type" value="Genomic_DNA"/>
</dbReference>
<reference evidence="2 3" key="1">
    <citation type="journal article" date="2020" name="ISME J.">
        <title>Uncovering the hidden diversity of litter-decomposition mechanisms in mushroom-forming fungi.</title>
        <authorList>
            <person name="Floudas D."/>
            <person name="Bentzer J."/>
            <person name="Ahren D."/>
            <person name="Johansson T."/>
            <person name="Persson P."/>
            <person name="Tunlid A."/>
        </authorList>
    </citation>
    <scope>NUCLEOTIDE SEQUENCE [LARGE SCALE GENOMIC DNA]</scope>
    <source>
        <strain evidence="2 3">CBS 175.51</strain>
    </source>
</reference>